<dbReference type="SUPFAM" id="SSF48264">
    <property type="entry name" value="Cytochrome P450"/>
    <property type="match status" value="1"/>
</dbReference>
<evidence type="ECO:0008006" key="3">
    <source>
        <dbReference type="Google" id="ProtNLM"/>
    </source>
</evidence>
<dbReference type="Proteomes" id="UP000601223">
    <property type="component" value="Unassembled WGS sequence"/>
</dbReference>
<protein>
    <recommendedName>
        <fullName evidence="3">Cytochrome P450</fullName>
    </recommendedName>
</protein>
<dbReference type="RefSeq" id="WP_203750565.1">
    <property type="nucleotide sequence ID" value="NZ_BONF01000029.1"/>
</dbReference>
<dbReference type="GO" id="GO:0005506">
    <property type="term" value="F:iron ion binding"/>
    <property type="evidence" value="ECO:0007669"/>
    <property type="project" value="InterPro"/>
</dbReference>
<sequence length="225" mass="23564">MQQIRGRDAALAVLHDPLFVVPPAPPAPTGVAWLRATVGRFCNGPAHERRRALSIAVLSAIPLDALRTSASVHPVQVLAQAMGIDEHVVEFVRDVAQAYQPGTGDDARADAAVGRLVAIFGGGYDEQTAARIGVLVQACEPTAALIDRARQRPVEDVLRDDPPVPATRRCALEPTTVGGVSVRAGEVVQVQLAGELAFGAGPRRCPGREHALALVATSRFEGGAA</sequence>
<dbReference type="InterPro" id="IPR017972">
    <property type="entry name" value="Cyt_P450_CS"/>
</dbReference>
<comment type="caution">
    <text evidence="1">The sequence shown here is derived from an EMBL/GenBank/DDBJ whole genome shotgun (WGS) entry which is preliminary data.</text>
</comment>
<reference evidence="1 2" key="1">
    <citation type="submission" date="2021-01" db="EMBL/GenBank/DDBJ databases">
        <title>Whole genome shotgun sequence of Catellatospora bangladeshensis NBRC 107357.</title>
        <authorList>
            <person name="Komaki H."/>
            <person name="Tamura T."/>
        </authorList>
    </citation>
    <scope>NUCLEOTIDE SEQUENCE [LARGE SCALE GENOMIC DNA]</scope>
    <source>
        <strain evidence="1 2">NBRC 107357</strain>
    </source>
</reference>
<dbReference type="GO" id="GO:0004497">
    <property type="term" value="F:monooxygenase activity"/>
    <property type="evidence" value="ECO:0007669"/>
    <property type="project" value="InterPro"/>
</dbReference>
<evidence type="ECO:0000313" key="2">
    <source>
        <dbReference type="Proteomes" id="UP000601223"/>
    </source>
</evidence>
<dbReference type="GO" id="GO:0020037">
    <property type="term" value="F:heme binding"/>
    <property type="evidence" value="ECO:0007669"/>
    <property type="project" value="InterPro"/>
</dbReference>
<gene>
    <name evidence="1" type="ORF">Cba03nite_49090</name>
</gene>
<accession>A0A8J3NJK4</accession>
<dbReference type="EMBL" id="BONF01000029">
    <property type="protein sequence ID" value="GIF83560.1"/>
    <property type="molecule type" value="Genomic_DNA"/>
</dbReference>
<proteinExistence type="predicted"/>
<keyword evidence="2" id="KW-1185">Reference proteome</keyword>
<organism evidence="1 2">
    <name type="scientific">Catellatospora bangladeshensis</name>
    <dbReference type="NCBI Taxonomy" id="310355"/>
    <lineage>
        <taxon>Bacteria</taxon>
        <taxon>Bacillati</taxon>
        <taxon>Actinomycetota</taxon>
        <taxon>Actinomycetes</taxon>
        <taxon>Micromonosporales</taxon>
        <taxon>Micromonosporaceae</taxon>
        <taxon>Catellatospora</taxon>
    </lineage>
</organism>
<dbReference type="AlphaFoldDB" id="A0A8J3NJK4"/>
<dbReference type="InterPro" id="IPR036396">
    <property type="entry name" value="Cyt_P450_sf"/>
</dbReference>
<dbReference type="Gene3D" id="1.10.630.10">
    <property type="entry name" value="Cytochrome P450"/>
    <property type="match status" value="1"/>
</dbReference>
<dbReference type="GO" id="GO:0016705">
    <property type="term" value="F:oxidoreductase activity, acting on paired donors, with incorporation or reduction of molecular oxygen"/>
    <property type="evidence" value="ECO:0007669"/>
    <property type="project" value="InterPro"/>
</dbReference>
<dbReference type="PROSITE" id="PS00086">
    <property type="entry name" value="CYTOCHROME_P450"/>
    <property type="match status" value="1"/>
</dbReference>
<evidence type="ECO:0000313" key="1">
    <source>
        <dbReference type="EMBL" id="GIF83560.1"/>
    </source>
</evidence>
<name>A0A8J3NJK4_9ACTN</name>